<evidence type="ECO:0000259" key="2">
    <source>
        <dbReference type="Pfam" id="PF14230"/>
    </source>
</evidence>
<dbReference type="RefSeq" id="WP_282514111.1">
    <property type="nucleotide sequence ID" value="NZ_JASCIR010000012.1"/>
</dbReference>
<evidence type="ECO:0000313" key="3">
    <source>
        <dbReference type="EMBL" id="MDI3387766.1"/>
    </source>
</evidence>
<proteinExistence type="predicted"/>
<sequence>MQRRAVGIRMAAGTATGVLAVLLTAGCSVGGPAAVSKDEVAEKASQALGKQVGREPDSVTCDEDLKAEVDATVRCELTADGQTYGLTVTAKSVDGTQVDMGFKVDDTPSG</sequence>
<evidence type="ECO:0000313" key="4">
    <source>
        <dbReference type="Proteomes" id="UP001224661"/>
    </source>
</evidence>
<evidence type="ECO:0000256" key="1">
    <source>
        <dbReference type="SAM" id="SignalP"/>
    </source>
</evidence>
<feature type="domain" description="DUF4333" evidence="2">
    <location>
        <begin position="23"/>
        <end position="95"/>
    </location>
</feature>
<name>A0ABT6RTK6_9ACTN</name>
<feature type="chain" id="PRO_5045526382" evidence="1">
    <location>
        <begin position="21"/>
        <end position="110"/>
    </location>
</feature>
<dbReference type="Proteomes" id="UP001224661">
    <property type="component" value="Unassembled WGS sequence"/>
</dbReference>
<dbReference type="EMBL" id="JASCIR010000012">
    <property type="protein sequence ID" value="MDI3387766.1"/>
    <property type="molecule type" value="Genomic_DNA"/>
</dbReference>
<dbReference type="Pfam" id="PF14230">
    <property type="entry name" value="DUF4333"/>
    <property type="match status" value="1"/>
</dbReference>
<reference evidence="3 4" key="1">
    <citation type="submission" date="2023-05" db="EMBL/GenBank/DDBJ databases">
        <title>Draft genome sequence of Streptomyces sp. B-S-A8 isolated from a cave soil in Thailand.</title>
        <authorList>
            <person name="Chamroensaksri N."/>
            <person name="Muangham S."/>
        </authorList>
    </citation>
    <scope>NUCLEOTIDE SEQUENCE [LARGE SCALE GENOMIC DNA]</scope>
    <source>
        <strain evidence="3 4">B-S-A8</strain>
    </source>
</reference>
<dbReference type="InterPro" id="IPR025637">
    <property type="entry name" value="DUF4333"/>
</dbReference>
<gene>
    <name evidence="3" type="ORF">QIS99_16385</name>
</gene>
<keyword evidence="4" id="KW-1185">Reference proteome</keyword>
<feature type="signal peptide" evidence="1">
    <location>
        <begin position="1"/>
        <end position="20"/>
    </location>
</feature>
<dbReference type="PROSITE" id="PS51257">
    <property type="entry name" value="PROKAR_LIPOPROTEIN"/>
    <property type="match status" value="1"/>
</dbReference>
<organism evidence="3 4">
    <name type="scientific">Streptomyces solicavernae</name>
    <dbReference type="NCBI Taxonomy" id="3043614"/>
    <lineage>
        <taxon>Bacteria</taxon>
        <taxon>Bacillati</taxon>
        <taxon>Actinomycetota</taxon>
        <taxon>Actinomycetes</taxon>
        <taxon>Kitasatosporales</taxon>
        <taxon>Streptomycetaceae</taxon>
        <taxon>Streptomyces</taxon>
    </lineage>
</organism>
<protein>
    <submittedName>
        <fullName evidence="3">DUF4333 domain-containing protein</fullName>
    </submittedName>
</protein>
<comment type="caution">
    <text evidence="3">The sequence shown here is derived from an EMBL/GenBank/DDBJ whole genome shotgun (WGS) entry which is preliminary data.</text>
</comment>
<keyword evidence="1" id="KW-0732">Signal</keyword>
<accession>A0ABT6RTK6</accession>